<evidence type="ECO:0000256" key="10">
    <source>
        <dbReference type="ARBA" id="ARBA00023014"/>
    </source>
</evidence>
<proteinExistence type="inferred from homology"/>
<evidence type="ECO:0000256" key="12">
    <source>
        <dbReference type="RuleBase" id="RU004504"/>
    </source>
</evidence>
<dbReference type="PIRSF" id="PIRSF005572">
    <property type="entry name" value="NifS"/>
    <property type="match status" value="1"/>
</dbReference>
<protein>
    <recommendedName>
        <fullName evidence="5">Cysteine desulfurase</fullName>
        <ecNumber evidence="4">2.8.1.7</ecNumber>
    </recommendedName>
</protein>
<dbReference type="Gene3D" id="3.90.1150.10">
    <property type="entry name" value="Aspartate Aminotransferase, domain 1"/>
    <property type="match status" value="1"/>
</dbReference>
<comment type="function">
    <text evidence="2">Catalyzes the removal of elemental sulfur atoms from cysteine to produce alanine. Seems to participate in the biosynthesis of the nitrogenase metalloclusters by providing the inorganic sulfur required for the Fe-S core formation.</text>
</comment>
<evidence type="ECO:0000256" key="8">
    <source>
        <dbReference type="ARBA" id="ARBA00022898"/>
    </source>
</evidence>
<evidence type="ECO:0000256" key="5">
    <source>
        <dbReference type="ARBA" id="ARBA00013558"/>
    </source>
</evidence>
<dbReference type="EC" id="2.8.1.7" evidence="4"/>
<sequence length="365" mass="36569">MTPVYLDHNATAPLRPEARAAMLAALDGTGNPSSVHRHGRDARRIAEAGRSQVAALAGVKPAQVVFTGSATEANALALTGLGRRRILVSAVEHDSVLAWATERIPVDGDGRVDLDALDRILAAESGPAILSIMAVNNETGVIQPVAEAAAIARRHGALVHCDAVQAAGRIALPAVGAEVDALSLSAHKLGGPQGIGALVLRDGLPLAPLLRGGAQEGRRRAGTENVAGIAGFGAAAFVVAGLADQAGIAALRADLEERLTAAGGVVLGAGAPRVANTSCVAMPGVAAETQVAALDLAGVAVSSGSACSSGKVRRSHVLEAMGLAADLADGAIRISLGPSTDAAAIERCVAAWTDLAARRRGRAVA</sequence>
<comment type="caution">
    <text evidence="14">The sequence shown here is derived from an EMBL/GenBank/DDBJ whole genome shotgun (WGS) entry which is preliminary data.</text>
</comment>
<dbReference type="PANTHER" id="PTHR11601:SF34">
    <property type="entry name" value="CYSTEINE DESULFURASE"/>
    <property type="match status" value="1"/>
</dbReference>
<evidence type="ECO:0000256" key="2">
    <source>
        <dbReference type="ARBA" id="ARBA00003120"/>
    </source>
</evidence>
<keyword evidence="9" id="KW-0408">Iron</keyword>
<reference evidence="14 15" key="1">
    <citation type="submission" date="2023-07" db="EMBL/GenBank/DDBJ databases">
        <title>Sorghum-associated microbial communities from plants grown in Nebraska, USA.</title>
        <authorList>
            <person name="Schachtman D."/>
        </authorList>
    </citation>
    <scope>NUCLEOTIDE SEQUENCE [LARGE SCALE GENOMIC DNA]</scope>
    <source>
        <strain evidence="14 15">584</strain>
    </source>
</reference>
<evidence type="ECO:0000256" key="9">
    <source>
        <dbReference type="ARBA" id="ARBA00023004"/>
    </source>
</evidence>
<evidence type="ECO:0000256" key="11">
    <source>
        <dbReference type="ARBA" id="ARBA00050776"/>
    </source>
</evidence>
<dbReference type="InterPro" id="IPR015421">
    <property type="entry name" value="PyrdxlP-dep_Trfase_major"/>
</dbReference>
<dbReference type="InterPro" id="IPR016454">
    <property type="entry name" value="Cysteine_dSase"/>
</dbReference>
<name>A0ABU1JR81_9PROT</name>
<dbReference type="Gene3D" id="1.10.260.50">
    <property type="match status" value="1"/>
</dbReference>
<organism evidence="14 15">
    <name type="scientific">Inquilinus ginsengisoli</name>
    <dbReference type="NCBI Taxonomy" id="363840"/>
    <lineage>
        <taxon>Bacteria</taxon>
        <taxon>Pseudomonadati</taxon>
        <taxon>Pseudomonadota</taxon>
        <taxon>Alphaproteobacteria</taxon>
        <taxon>Rhodospirillales</taxon>
        <taxon>Rhodospirillaceae</taxon>
        <taxon>Inquilinus</taxon>
    </lineage>
</organism>
<dbReference type="Pfam" id="PF00266">
    <property type="entry name" value="Aminotran_5"/>
    <property type="match status" value="1"/>
</dbReference>
<accession>A0ABU1JR81</accession>
<evidence type="ECO:0000313" key="15">
    <source>
        <dbReference type="Proteomes" id="UP001262410"/>
    </source>
</evidence>
<dbReference type="InterPro" id="IPR020578">
    <property type="entry name" value="Aminotrans_V_PyrdxlP_BS"/>
</dbReference>
<keyword evidence="15" id="KW-1185">Reference proteome</keyword>
<dbReference type="PROSITE" id="PS00595">
    <property type="entry name" value="AA_TRANSFER_CLASS_5"/>
    <property type="match status" value="1"/>
</dbReference>
<evidence type="ECO:0000256" key="4">
    <source>
        <dbReference type="ARBA" id="ARBA00012239"/>
    </source>
</evidence>
<dbReference type="GO" id="GO:0031071">
    <property type="term" value="F:cysteine desulfurase activity"/>
    <property type="evidence" value="ECO:0007669"/>
    <property type="project" value="UniProtKB-EC"/>
</dbReference>
<dbReference type="Gene3D" id="3.40.640.10">
    <property type="entry name" value="Type I PLP-dependent aspartate aminotransferase-like (Major domain)"/>
    <property type="match status" value="1"/>
</dbReference>
<dbReference type="InterPro" id="IPR015424">
    <property type="entry name" value="PyrdxlP-dep_Trfase"/>
</dbReference>
<keyword evidence="7" id="KW-0479">Metal-binding</keyword>
<dbReference type="RefSeq" id="WP_309796109.1">
    <property type="nucleotide sequence ID" value="NZ_JAVDPW010000006.1"/>
</dbReference>
<feature type="domain" description="Aminotransferase class V" evidence="13">
    <location>
        <begin position="4"/>
        <end position="347"/>
    </location>
</feature>
<evidence type="ECO:0000256" key="3">
    <source>
        <dbReference type="ARBA" id="ARBA00006490"/>
    </source>
</evidence>
<dbReference type="SUPFAM" id="SSF53383">
    <property type="entry name" value="PLP-dependent transferases"/>
    <property type="match status" value="1"/>
</dbReference>
<dbReference type="EMBL" id="JAVDPW010000006">
    <property type="protein sequence ID" value="MDR6291131.1"/>
    <property type="molecule type" value="Genomic_DNA"/>
</dbReference>
<evidence type="ECO:0000256" key="1">
    <source>
        <dbReference type="ARBA" id="ARBA00001933"/>
    </source>
</evidence>
<evidence type="ECO:0000313" key="14">
    <source>
        <dbReference type="EMBL" id="MDR6291131.1"/>
    </source>
</evidence>
<evidence type="ECO:0000256" key="7">
    <source>
        <dbReference type="ARBA" id="ARBA00022723"/>
    </source>
</evidence>
<comment type="cofactor">
    <cofactor evidence="1 12">
        <name>pyridoxal 5'-phosphate</name>
        <dbReference type="ChEBI" id="CHEBI:597326"/>
    </cofactor>
</comment>
<dbReference type="InterPro" id="IPR000192">
    <property type="entry name" value="Aminotrans_V_dom"/>
</dbReference>
<gene>
    <name evidence="14" type="ORF">E9232_003657</name>
</gene>
<dbReference type="PANTHER" id="PTHR11601">
    <property type="entry name" value="CYSTEINE DESULFURYLASE FAMILY MEMBER"/>
    <property type="match status" value="1"/>
</dbReference>
<dbReference type="Proteomes" id="UP001262410">
    <property type="component" value="Unassembled WGS sequence"/>
</dbReference>
<evidence type="ECO:0000259" key="13">
    <source>
        <dbReference type="Pfam" id="PF00266"/>
    </source>
</evidence>
<keyword evidence="10" id="KW-0411">Iron-sulfur</keyword>
<keyword evidence="8" id="KW-0663">Pyridoxal phosphate</keyword>
<dbReference type="InterPro" id="IPR015422">
    <property type="entry name" value="PyrdxlP-dep_Trfase_small"/>
</dbReference>
<keyword evidence="6 14" id="KW-0808">Transferase</keyword>
<comment type="similarity">
    <text evidence="3">Belongs to the class-V pyridoxal-phosphate-dependent aminotransferase family. NifS/IscS subfamily.</text>
</comment>
<evidence type="ECO:0000256" key="6">
    <source>
        <dbReference type="ARBA" id="ARBA00022679"/>
    </source>
</evidence>
<comment type="catalytic activity">
    <reaction evidence="11">
        <text>(sulfur carrier)-H + L-cysteine = (sulfur carrier)-SH + L-alanine</text>
        <dbReference type="Rhea" id="RHEA:43892"/>
        <dbReference type="Rhea" id="RHEA-COMP:14737"/>
        <dbReference type="Rhea" id="RHEA-COMP:14739"/>
        <dbReference type="ChEBI" id="CHEBI:29917"/>
        <dbReference type="ChEBI" id="CHEBI:35235"/>
        <dbReference type="ChEBI" id="CHEBI:57972"/>
        <dbReference type="ChEBI" id="CHEBI:64428"/>
        <dbReference type="EC" id="2.8.1.7"/>
    </reaction>
</comment>